<proteinExistence type="predicted"/>
<reference evidence="1 2" key="1">
    <citation type="submission" date="2021-02" db="EMBL/GenBank/DDBJ databases">
        <title>De Novo genome assembly of isolated myxobacteria.</title>
        <authorList>
            <person name="Stevens D.C."/>
        </authorList>
    </citation>
    <scope>NUCLEOTIDE SEQUENCE [LARGE SCALE GENOMIC DNA]</scope>
    <source>
        <strain evidence="1 2">SCHIC003</strain>
    </source>
</reference>
<evidence type="ECO:0000313" key="2">
    <source>
        <dbReference type="Proteomes" id="UP000663090"/>
    </source>
</evidence>
<dbReference type="EMBL" id="CP071091">
    <property type="protein sequence ID" value="QSQ13218.1"/>
    <property type="molecule type" value="Genomic_DNA"/>
</dbReference>
<protein>
    <submittedName>
        <fullName evidence="1">DUF790 family protein</fullName>
    </submittedName>
</protein>
<dbReference type="PANTHER" id="PTHR39640:SF1">
    <property type="entry name" value="DUF790 FAMILY PROTEIN"/>
    <property type="match status" value="1"/>
</dbReference>
<dbReference type="PANTHER" id="PTHR39640">
    <property type="entry name" value="VNG6129C"/>
    <property type="match status" value="1"/>
</dbReference>
<dbReference type="Proteomes" id="UP000663090">
    <property type="component" value="Chromosome"/>
</dbReference>
<gene>
    <name evidence="1" type="ORF">JY572_33525</name>
</gene>
<name>A0ABX7N3K5_9BACT</name>
<dbReference type="RefSeq" id="WP_206714922.1">
    <property type="nucleotide sequence ID" value="NZ_CP071091.1"/>
</dbReference>
<dbReference type="InterPro" id="IPR008508">
    <property type="entry name" value="Bax1"/>
</dbReference>
<dbReference type="Pfam" id="PF05626">
    <property type="entry name" value="DUF790"/>
    <property type="match status" value="1"/>
</dbReference>
<keyword evidence="2" id="KW-1185">Reference proteome</keyword>
<organism evidence="1 2">
    <name type="scientific">Myxococcus landrumensis</name>
    <dbReference type="NCBI Taxonomy" id="2813577"/>
    <lineage>
        <taxon>Bacteria</taxon>
        <taxon>Pseudomonadati</taxon>
        <taxon>Myxococcota</taxon>
        <taxon>Myxococcia</taxon>
        <taxon>Myxococcales</taxon>
        <taxon>Cystobacterineae</taxon>
        <taxon>Myxococcaceae</taxon>
        <taxon>Myxococcus</taxon>
    </lineage>
</organism>
<sequence>MLTRELLAFRVTKGVLRPAFVKRDDPALLTLATELLATVESSRDATSDDVEETLGLSAGAFSRPKIARGLVKLLVDRLAFEEPAPGVSEARWERLKTAAQVLRTLTPGTSVEDYEALLETTLGTPLPVAREALYADLPGNRKLLGWDGDALTAQELVDRYNLALAQGPLLSARRLTLRARSPELLRVRKVLRWLKFCRLVADVRRDGPDWELEVEGPGAMLAMQKKYGLQLASFLSVVPVLERWELKATVEPSRRQATLMLSDKDPLLSPLPAALGHIPEEVALLSEGFTDEDWELDLTPLPRHVGAMGLCVPDLTFRHRTSSREVALELFHAWHAGALNRRLAELRTRPDDGLLLGVDRALLSKEGAEREALESHPQVVLFHGFPSVKKLRDRLAKLAAPKPKGKART</sequence>
<accession>A0ABX7N3K5</accession>
<evidence type="ECO:0000313" key="1">
    <source>
        <dbReference type="EMBL" id="QSQ13218.1"/>
    </source>
</evidence>